<dbReference type="AlphaFoldDB" id="A0A6I7TR62"/>
<keyword evidence="1" id="KW-0808">Transferase</keyword>
<keyword evidence="4" id="KW-1185">Reference proteome</keyword>
<organism evidence="1 3">
    <name type="scientific">Bacillus paralicheniformis</name>
    <dbReference type="NCBI Taxonomy" id="1648923"/>
    <lineage>
        <taxon>Bacteria</taxon>
        <taxon>Bacillati</taxon>
        <taxon>Bacillota</taxon>
        <taxon>Bacilli</taxon>
        <taxon>Bacillales</taxon>
        <taxon>Bacillaceae</taxon>
        <taxon>Bacillus</taxon>
    </lineage>
</organism>
<dbReference type="Proteomes" id="UP000429980">
    <property type="component" value="Unassembled WGS sequence"/>
</dbReference>
<dbReference type="EMBL" id="LKPO01000013">
    <property type="protein sequence ID" value="OLF93714.1"/>
    <property type="molecule type" value="Genomic_DNA"/>
</dbReference>
<name>A0A6I7TR62_9BACI</name>
<protein>
    <submittedName>
        <fullName evidence="1">Thiosulfate sulfurtransferase rhodanese</fullName>
    </submittedName>
</protein>
<comment type="caution">
    <text evidence="1">The sequence shown here is derived from an EMBL/GenBank/DDBJ whole genome shotgun (WGS) entry which is preliminary data.</text>
</comment>
<accession>A0A6I7TR62</accession>
<dbReference type="EMBL" id="NILF01000044">
    <property type="protein sequence ID" value="TWL37100.1"/>
    <property type="molecule type" value="Genomic_DNA"/>
</dbReference>
<evidence type="ECO:0000313" key="3">
    <source>
        <dbReference type="Proteomes" id="UP000185604"/>
    </source>
</evidence>
<evidence type="ECO:0000313" key="1">
    <source>
        <dbReference type="EMBL" id="OLF93714.1"/>
    </source>
</evidence>
<gene>
    <name evidence="1" type="ORF">B4121_2084</name>
    <name evidence="2" type="ORF">CHCC15381_1336</name>
</gene>
<proteinExistence type="predicted"/>
<dbReference type="GO" id="GO:0016740">
    <property type="term" value="F:transferase activity"/>
    <property type="evidence" value="ECO:0007669"/>
    <property type="project" value="UniProtKB-KW"/>
</dbReference>
<evidence type="ECO:0000313" key="2">
    <source>
        <dbReference type="EMBL" id="TWL37100.1"/>
    </source>
</evidence>
<dbReference type="Proteomes" id="UP000185604">
    <property type="component" value="Unassembled WGS sequence"/>
</dbReference>
<sequence length="40" mass="4904">MTISGFIFDIPLERKLFFYYQNPRKNKGERRDRIVSIEKP</sequence>
<evidence type="ECO:0000313" key="4">
    <source>
        <dbReference type="Proteomes" id="UP000429980"/>
    </source>
</evidence>
<reference evidence="2 4" key="2">
    <citation type="submission" date="2019-06" db="EMBL/GenBank/DDBJ databases">
        <title>Genome sequence analysis of &gt;100 Bacillus licheniformis strains suggests intrinsic resistance to this species.</title>
        <authorList>
            <person name="Wels M."/>
            <person name="Siezen R.J."/>
            <person name="Johansen E."/>
            <person name="Stuer-Lauridsen B."/>
            <person name="Bjerre K."/>
            <person name="Nielsen B.K.K."/>
        </authorList>
    </citation>
    <scope>NUCLEOTIDE SEQUENCE [LARGE SCALE GENOMIC DNA]</scope>
    <source>
        <strain evidence="2 4">BAC-15381</strain>
    </source>
</reference>
<reference evidence="1 3" key="1">
    <citation type="journal article" date="2016" name="Front. Microbiol.">
        <title>High-Level Heat Resistance of Spores of Bacillus amyloliquefaciens and Bacillus licheniformis Results from the Presence of a spoVA Operon in a Tn1546 Transposon.</title>
        <authorList>
            <person name="Berendsen E.M."/>
            <person name="Koning R.A."/>
            <person name="Boekhorst J."/>
            <person name="de Jong A."/>
            <person name="Kuipers O.P."/>
            <person name="Wells-Bennik M.H."/>
        </authorList>
    </citation>
    <scope>NUCLEOTIDE SEQUENCE [LARGE SCALE GENOMIC DNA]</scope>
    <source>
        <strain evidence="1 3">B4121</strain>
    </source>
</reference>